<keyword evidence="2" id="KW-1185">Reference proteome</keyword>
<comment type="caution">
    <text evidence="1">The sequence shown here is derived from an EMBL/GenBank/DDBJ whole genome shotgun (WGS) entry which is preliminary data.</text>
</comment>
<gene>
    <name evidence="1" type="ORF">HGH92_29760</name>
</gene>
<dbReference type="EMBL" id="JABAIA010000004">
    <property type="protein sequence ID" value="NLR68528.1"/>
    <property type="molecule type" value="Genomic_DNA"/>
</dbReference>
<dbReference type="AlphaFoldDB" id="A0A847S626"/>
<reference evidence="1 2" key="1">
    <citation type="submission" date="2020-04" db="EMBL/GenBank/DDBJ databases">
        <authorList>
            <person name="Yin C."/>
        </authorList>
    </citation>
    <scope>NUCLEOTIDE SEQUENCE [LARGE SCALE GENOMIC DNA]</scope>
    <source>
        <strain evidence="1 2">Ae27</strain>
    </source>
</reference>
<organism evidence="1 2">
    <name type="scientific">Chitinophaga varians</name>
    <dbReference type="NCBI Taxonomy" id="2202339"/>
    <lineage>
        <taxon>Bacteria</taxon>
        <taxon>Pseudomonadati</taxon>
        <taxon>Bacteroidota</taxon>
        <taxon>Chitinophagia</taxon>
        <taxon>Chitinophagales</taxon>
        <taxon>Chitinophagaceae</taxon>
        <taxon>Chitinophaga</taxon>
    </lineage>
</organism>
<evidence type="ECO:0000313" key="1">
    <source>
        <dbReference type="EMBL" id="NLR68528.1"/>
    </source>
</evidence>
<name>A0A847S626_9BACT</name>
<evidence type="ECO:0000313" key="2">
    <source>
        <dbReference type="Proteomes" id="UP000570474"/>
    </source>
</evidence>
<dbReference type="Proteomes" id="UP000570474">
    <property type="component" value="Unassembled WGS sequence"/>
</dbReference>
<sequence>MELEKDTASIAREMEWAELSVEPVVHERGKHDKLAGTILSSLPELLEGLPDGASTVATALLVKHWLQSPVADLIPAGNIDDLRSHRYFKLQGTLEDFTARQAYSLLVGRSLLRFSQVLNNPEVTSSSWQWLPDGKFTMLGSHYDLEALLVRYRIKEYMEETPGSSLIVDLMNGDKVPCHIQGTSGDRPVFISAAPDIDDLRIFLEDGTALRIVKVHPEMAARNTELRLFRKRPGRGLRP</sequence>
<proteinExistence type="predicted"/>
<accession>A0A847S626</accession>
<dbReference type="RefSeq" id="WP_168874495.1">
    <property type="nucleotide sequence ID" value="NZ_JABAIA010000004.1"/>
</dbReference>
<protein>
    <submittedName>
        <fullName evidence="1">Uncharacterized protein</fullName>
    </submittedName>
</protein>